<evidence type="ECO:0000256" key="1">
    <source>
        <dbReference type="ARBA" id="ARBA00004533"/>
    </source>
</evidence>
<evidence type="ECO:0000313" key="14">
    <source>
        <dbReference type="EMBL" id="GGI92064.1"/>
    </source>
</evidence>
<dbReference type="Gene3D" id="2.30.42.10">
    <property type="match status" value="1"/>
</dbReference>
<evidence type="ECO:0000256" key="5">
    <source>
        <dbReference type="ARBA" id="ARBA00022519"/>
    </source>
</evidence>
<comment type="subcellular location">
    <subcellularLocation>
        <location evidence="1">Cell inner membrane</location>
    </subcellularLocation>
</comment>
<evidence type="ECO:0000256" key="3">
    <source>
        <dbReference type="ARBA" id="ARBA00022448"/>
    </source>
</evidence>
<dbReference type="EMBL" id="BMNN01000001">
    <property type="protein sequence ID" value="GGI92064.1"/>
    <property type="molecule type" value="Genomic_DNA"/>
</dbReference>
<comment type="similarity">
    <text evidence="2">Belongs to the GSP C family.</text>
</comment>
<feature type="transmembrane region" description="Helical" evidence="11">
    <location>
        <begin position="12"/>
        <end position="36"/>
    </location>
</feature>
<evidence type="ECO:0000313" key="15">
    <source>
        <dbReference type="Proteomes" id="UP000633263"/>
    </source>
</evidence>
<evidence type="ECO:0000259" key="13">
    <source>
        <dbReference type="Pfam" id="PF17820"/>
    </source>
</evidence>
<keyword evidence="6 11" id="KW-0812">Transmembrane</keyword>
<organism evidence="14 15">
    <name type="scientific">Halopseudomonas pertucinogena</name>
    <dbReference type="NCBI Taxonomy" id="86175"/>
    <lineage>
        <taxon>Bacteria</taxon>
        <taxon>Pseudomonadati</taxon>
        <taxon>Pseudomonadota</taxon>
        <taxon>Gammaproteobacteria</taxon>
        <taxon>Pseudomonadales</taxon>
        <taxon>Pseudomonadaceae</taxon>
        <taxon>Halopseudomonas</taxon>
    </lineage>
</organism>
<keyword evidence="4" id="KW-1003">Cell membrane</keyword>
<keyword evidence="7" id="KW-0653">Protein transport</keyword>
<evidence type="ECO:0000256" key="8">
    <source>
        <dbReference type="ARBA" id="ARBA00022989"/>
    </source>
</evidence>
<evidence type="ECO:0000259" key="12">
    <source>
        <dbReference type="Pfam" id="PF11356"/>
    </source>
</evidence>
<feature type="compositionally biased region" description="Low complexity" evidence="10">
    <location>
        <begin position="160"/>
        <end position="180"/>
    </location>
</feature>
<dbReference type="InterPro" id="IPR024961">
    <property type="entry name" value="T2SS_GspC_N"/>
</dbReference>
<feature type="domain" description="PDZ" evidence="13">
    <location>
        <begin position="225"/>
        <end position="268"/>
    </location>
</feature>
<evidence type="ECO:0008006" key="16">
    <source>
        <dbReference type="Google" id="ProtNLM"/>
    </source>
</evidence>
<evidence type="ECO:0000256" key="2">
    <source>
        <dbReference type="ARBA" id="ARBA00007986"/>
    </source>
</evidence>
<feature type="domain" description="Type II secretion system protein GspC N-terminal" evidence="12">
    <location>
        <begin position="19"/>
        <end position="154"/>
    </location>
</feature>
<evidence type="ECO:0000256" key="9">
    <source>
        <dbReference type="ARBA" id="ARBA00023136"/>
    </source>
</evidence>
<sequence length="280" mass="29833">MPAIARLTLESVVKLATLVLVAIIAVLLARLTWAILEPSSLLPPSRNLPAHAVQSSTPRAEKGGFQELARLSVFGSAAQKTRAVSAPDTSLSWTLKGVFSNPDPSRGAAILAPQGQPEKLYRVGASLPGNVTLQEVFADRVILDRGGRLETLRLKRHDNPSSSSASRRTAAPALPAAQAEPRVDRDAWVNDPQRFLDVISANPVMEDGVLYGLEVSPARNAREFEAAGLVAGDVITEVNGSPVSEIADYRDLLSELADASSVSVSLERNGEPMTITINMD</sequence>
<keyword evidence="9 11" id="KW-0472">Membrane</keyword>
<keyword evidence="15" id="KW-1185">Reference proteome</keyword>
<feature type="region of interest" description="Disordered" evidence="10">
    <location>
        <begin position="155"/>
        <end position="181"/>
    </location>
</feature>
<comment type="caution">
    <text evidence="14">The sequence shown here is derived from an EMBL/GenBank/DDBJ whole genome shotgun (WGS) entry which is preliminary data.</text>
</comment>
<keyword evidence="5" id="KW-0997">Cell inner membrane</keyword>
<dbReference type="Pfam" id="PF11356">
    <property type="entry name" value="T2SSC"/>
    <property type="match status" value="1"/>
</dbReference>
<accession>A0ABQ2CKT8</accession>
<evidence type="ECO:0000256" key="4">
    <source>
        <dbReference type="ARBA" id="ARBA00022475"/>
    </source>
</evidence>
<evidence type="ECO:0000256" key="11">
    <source>
        <dbReference type="SAM" id="Phobius"/>
    </source>
</evidence>
<gene>
    <name evidence="14" type="ORF">GCM10009083_05720</name>
</gene>
<dbReference type="RefSeq" id="WP_188635067.1">
    <property type="nucleotide sequence ID" value="NZ_BMNN01000001.1"/>
</dbReference>
<dbReference type="Gene3D" id="2.30.30.830">
    <property type="match status" value="1"/>
</dbReference>
<dbReference type="InterPro" id="IPR001639">
    <property type="entry name" value="T2SS_protein-GspC"/>
</dbReference>
<dbReference type="NCBIfam" id="TIGR01713">
    <property type="entry name" value="typeII_sec_gspC"/>
    <property type="match status" value="1"/>
</dbReference>
<dbReference type="InterPro" id="IPR041489">
    <property type="entry name" value="PDZ_6"/>
</dbReference>
<dbReference type="InterPro" id="IPR036034">
    <property type="entry name" value="PDZ_sf"/>
</dbReference>
<dbReference type="SUPFAM" id="SSF50156">
    <property type="entry name" value="PDZ domain-like"/>
    <property type="match status" value="1"/>
</dbReference>
<dbReference type="Proteomes" id="UP000633263">
    <property type="component" value="Unassembled WGS sequence"/>
</dbReference>
<dbReference type="Pfam" id="PF17820">
    <property type="entry name" value="PDZ_6"/>
    <property type="match status" value="1"/>
</dbReference>
<evidence type="ECO:0000256" key="10">
    <source>
        <dbReference type="SAM" id="MobiDB-lite"/>
    </source>
</evidence>
<keyword evidence="8 11" id="KW-1133">Transmembrane helix</keyword>
<name>A0ABQ2CKT8_9GAMM</name>
<protein>
    <recommendedName>
        <fullName evidence="16">Type II secretion system protein GspC</fullName>
    </recommendedName>
</protein>
<evidence type="ECO:0000256" key="7">
    <source>
        <dbReference type="ARBA" id="ARBA00022927"/>
    </source>
</evidence>
<reference evidence="15" key="1">
    <citation type="journal article" date="2019" name="Int. J. Syst. Evol. Microbiol.">
        <title>The Global Catalogue of Microorganisms (GCM) 10K type strain sequencing project: providing services to taxonomists for standard genome sequencing and annotation.</title>
        <authorList>
            <consortium name="The Broad Institute Genomics Platform"/>
            <consortium name="The Broad Institute Genome Sequencing Center for Infectious Disease"/>
            <person name="Wu L."/>
            <person name="Ma J."/>
        </authorList>
    </citation>
    <scope>NUCLEOTIDE SEQUENCE [LARGE SCALE GENOMIC DNA]</scope>
    <source>
        <strain evidence="15">JCM 11590</strain>
    </source>
</reference>
<keyword evidence="3" id="KW-0813">Transport</keyword>
<evidence type="ECO:0000256" key="6">
    <source>
        <dbReference type="ARBA" id="ARBA00022692"/>
    </source>
</evidence>
<proteinExistence type="inferred from homology"/>